<organism evidence="9 10">
    <name type="scientific">Blastopirellula marina</name>
    <dbReference type="NCBI Taxonomy" id="124"/>
    <lineage>
        <taxon>Bacteria</taxon>
        <taxon>Pseudomonadati</taxon>
        <taxon>Planctomycetota</taxon>
        <taxon>Planctomycetia</taxon>
        <taxon>Pirellulales</taxon>
        <taxon>Pirellulaceae</taxon>
        <taxon>Blastopirellula</taxon>
    </lineage>
</organism>
<evidence type="ECO:0000313" key="9">
    <source>
        <dbReference type="EMBL" id="PQO45950.1"/>
    </source>
</evidence>
<feature type="domain" description="ABC transmembrane type-1" evidence="8">
    <location>
        <begin position="89"/>
        <end position="288"/>
    </location>
</feature>
<reference evidence="9 10" key="1">
    <citation type="submission" date="2018-02" db="EMBL/GenBank/DDBJ databases">
        <title>Comparative genomes isolates from brazilian mangrove.</title>
        <authorList>
            <person name="Araujo J.E."/>
            <person name="Taketani R.G."/>
            <person name="Silva M.C.P."/>
            <person name="Loureco M.V."/>
            <person name="Andreote F.D."/>
        </authorList>
    </citation>
    <scope>NUCLEOTIDE SEQUENCE [LARGE SCALE GENOMIC DNA]</scope>
    <source>
        <strain evidence="9 10">Nap-Phe MGV</strain>
    </source>
</reference>
<dbReference type="Gene3D" id="1.10.3720.10">
    <property type="entry name" value="MetI-like"/>
    <property type="match status" value="1"/>
</dbReference>
<dbReference type="Proteomes" id="UP000237819">
    <property type="component" value="Unassembled WGS sequence"/>
</dbReference>
<dbReference type="SUPFAM" id="SSF161098">
    <property type="entry name" value="MetI-like"/>
    <property type="match status" value="1"/>
</dbReference>
<dbReference type="InterPro" id="IPR000515">
    <property type="entry name" value="MetI-like"/>
</dbReference>
<dbReference type="Pfam" id="PF00528">
    <property type="entry name" value="BPD_transp_1"/>
    <property type="match status" value="1"/>
</dbReference>
<dbReference type="PROSITE" id="PS50928">
    <property type="entry name" value="ABC_TM1"/>
    <property type="match status" value="1"/>
</dbReference>
<feature type="transmembrane region" description="Helical" evidence="7">
    <location>
        <begin position="266"/>
        <end position="287"/>
    </location>
</feature>
<keyword evidence="3" id="KW-1003">Cell membrane</keyword>
<comment type="subcellular location">
    <subcellularLocation>
        <location evidence="1 7">Cell membrane</location>
        <topology evidence="1 7">Multi-pass membrane protein</topology>
    </subcellularLocation>
</comment>
<evidence type="ECO:0000256" key="3">
    <source>
        <dbReference type="ARBA" id="ARBA00022475"/>
    </source>
</evidence>
<dbReference type="OrthoDB" id="9795403at2"/>
<keyword evidence="2 7" id="KW-0813">Transport</keyword>
<evidence type="ECO:0000256" key="2">
    <source>
        <dbReference type="ARBA" id="ARBA00022448"/>
    </source>
</evidence>
<feature type="transmembrane region" description="Helical" evidence="7">
    <location>
        <begin position="219"/>
        <end position="246"/>
    </location>
</feature>
<dbReference type="CDD" id="cd06261">
    <property type="entry name" value="TM_PBP2"/>
    <property type="match status" value="1"/>
</dbReference>
<evidence type="ECO:0000313" key="10">
    <source>
        <dbReference type="Proteomes" id="UP000237819"/>
    </source>
</evidence>
<dbReference type="PANTHER" id="PTHR30183:SF2">
    <property type="entry name" value="IRON UTILIZATION PROTEIN"/>
    <property type="match status" value="1"/>
</dbReference>
<feature type="transmembrane region" description="Helical" evidence="7">
    <location>
        <begin position="127"/>
        <end position="148"/>
    </location>
</feature>
<dbReference type="RefSeq" id="WP_105335650.1">
    <property type="nucleotide sequence ID" value="NZ_PUHZ01000012.1"/>
</dbReference>
<feature type="transmembrane region" description="Helical" evidence="7">
    <location>
        <begin position="44"/>
        <end position="70"/>
    </location>
</feature>
<dbReference type="AlphaFoldDB" id="A0A2S8GNF2"/>
<dbReference type="EMBL" id="PUHZ01000012">
    <property type="protein sequence ID" value="PQO45950.1"/>
    <property type="molecule type" value="Genomic_DNA"/>
</dbReference>
<feature type="transmembrane region" description="Helical" evidence="7">
    <location>
        <begin position="160"/>
        <end position="183"/>
    </location>
</feature>
<evidence type="ECO:0000256" key="4">
    <source>
        <dbReference type="ARBA" id="ARBA00022692"/>
    </source>
</evidence>
<dbReference type="PANTHER" id="PTHR30183">
    <property type="entry name" value="MOLYBDENUM TRANSPORT SYSTEM PERMEASE PROTEIN MODB"/>
    <property type="match status" value="1"/>
</dbReference>
<keyword evidence="5 7" id="KW-1133">Transmembrane helix</keyword>
<dbReference type="GO" id="GO:0055085">
    <property type="term" value="P:transmembrane transport"/>
    <property type="evidence" value="ECO:0007669"/>
    <property type="project" value="InterPro"/>
</dbReference>
<feature type="transmembrane region" description="Helical" evidence="7">
    <location>
        <begin position="90"/>
        <end position="115"/>
    </location>
</feature>
<evidence type="ECO:0000256" key="1">
    <source>
        <dbReference type="ARBA" id="ARBA00004651"/>
    </source>
</evidence>
<evidence type="ECO:0000259" key="8">
    <source>
        <dbReference type="PROSITE" id="PS50928"/>
    </source>
</evidence>
<protein>
    <submittedName>
        <fullName evidence="9">Molybdenum ABC transporter permease</fullName>
    </submittedName>
</protein>
<evidence type="ECO:0000256" key="5">
    <source>
        <dbReference type="ARBA" id="ARBA00022989"/>
    </source>
</evidence>
<gene>
    <name evidence="9" type="ORF">C5Y93_11915</name>
</gene>
<name>A0A2S8GNF2_9BACT</name>
<comment type="similarity">
    <text evidence="7">Belongs to the binding-protein-dependent transport system permease family.</text>
</comment>
<comment type="caution">
    <text evidence="9">The sequence shown here is derived from an EMBL/GenBank/DDBJ whole genome shotgun (WGS) entry which is preliminary data.</text>
</comment>
<sequence>MSDIRPFPTCYVSAADQRRSPLAEYAASKSKAPLRRSHVSLDQWFPRVLGTVSLVYVLFLVAMTSSLAGYTSPLRVVQILSKPAIAHSLWLTLWASTVSTAAAMAVAIPIGYFMGRVRFAGRAIVDAILDIPNVFPPMVLGLALLTLFQYPPLRQMAPSIVYQVPAILLVYFVVAITFALPVLRTSFKELDPRLENVALTLGCSRFGAFLKVALPEARFGLFSAAVTAWSRCFGCFGPLLVFAGATRNKTEVLATSVYLELGGGEIDGAVAASLFMITVAAIVLSGSRWLTRHYQHRSEGD</sequence>
<dbReference type="GO" id="GO:0005886">
    <property type="term" value="C:plasma membrane"/>
    <property type="evidence" value="ECO:0007669"/>
    <property type="project" value="UniProtKB-SubCell"/>
</dbReference>
<keyword evidence="4 7" id="KW-0812">Transmembrane</keyword>
<evidence type="ECO:0000256" key="6">
    <source>
        <dbReference type="ARBA" id="ARBA00023136"/>
    </source>
</evidence>
<proteinExistence type="inferred from homology"/>
<evidence type="ECO:0000256" key="7">
    <source>
        <dbReference type="RuleBase" id="RU363032"/>
    </source>
</evidence>
<dbReference type="InterPro" id="IPR035906">
    <property type="entry name" value="MetI-like_sf"/>
</dbReference>
<keyword evidence="6 7" id="KW-0472">Membrane</keyword>
<accession>A0A2S8GNF2</accession>